<proteinExistence type="predicted"/>
<dbReference type="AlphaFoldDB" id="A0A9N7R0B9"/>
<comment type="caution">
    <text evidence="2">The sequence shown here is derived from an EMBL/GenBank/DDBJ whole genome shotgun (WGS) entry which is preliminary data.</text>
</comment>
<dbReference type="EMBL" id="CACSLK010000984">
    <property type="protein sequence ID" value="CAA0806585.1"/>
    <property type="molecule type" value="Genomic_DNA"/>
</dbReference>
<accession>A0A9N7R0B9</accession>
<sequence>GGNVAVVMDMALQWPLRESSLTRFLSKLVHLSKKCTLFLNCHLRFRLIRSVRNEDGLPQHGHARDPFLHINNRAGGRHKGSPEKD</sequence>
<dbReference type="Proteomes" id="UP001153555">
    <property type="component" value="Unassembled WGS sequence"/>
</dbReference>
<reference evidence="2" key="1">
    <citation type="submission" date="2019-12" db="EMBL/GenBank/DDBJ databases">
        <authorList>
            <person name="Scholes J."/>
        </authorList>
    </citation>
    <scope>NUCLEOTIDE SEQUENCE</scope>
</reference>
<evidence type="ECO:0000256" key="1">
    <source>
        <dbReference type="SAM" id="MobiDB-lite"/>
    </source>
</evidence>
<name>A0A9N7R0B9_STRHE</name>
<feature type="non-terminal residue" evidence="2">
    <location>
        <position position="1"/>
    </location>
</feature>
<feature type="region of interest" description="Disordered" evidence="1">
    <location>
        <begin position="60"/>
        <end position="85"/>
    </location>
</feature>
<keyword evidence="3" id="KW-1185">Reference proteome</keyword>
<organism evidence="2 3">
    <name type="scientific">Striga hermonthica</name>
    <name type="common">Purple witchweed</name>
    <name type="synonym">Buchnera hermonthica</name>
    <dbReference type="NCBI Taxonomy" id="68872"/>
    <lineage>
        <taxon>Eukaryota</taxon>
        <taxon>Viridiplantae</taxon>
        <taxon>Streptophyta</taxon>
        <taxon>Embryophyta</taxon>
        <taxon>Tracheophyta</taxon>
        <taxon>Spermatophyta</taxon>
        <taxon>Magnoliopsida</taxon>
        <taxon>eudicotyledons</taxon>
        <taxon>Gunneridae</taxon>
        <taxon>Pentapetalae</taxon>
        <taxon>asterids</taxon>
        <taxon>lamiids</taxon>
        <taxon>Lamiales</taxon>
        <taxon>Orobanchaceae</taxon>
        <taxon>Buchnereae</taxon>
        <taxon>Striga</taxon>
    </lineage>
</organism>
<feature type="non-terminal residue" evidence="2">
    <location>
        <position position="85"/>
    </location>
</feature>
<evidence type="ECO:0000313" key="2">
    <source>
        <dbReference type="EMBL" id="CAA0806585.1"/>
    </source>
</evidence>
<gene>
    <name evidence="2" type="ORF">SHERM_09474</name>
</gene>
<evidence type="ECO:0000313" key="3">
    <source>
        <dbReference type="Proteomes" id="UP001153555"/>
    </source>
</evidence>
<protein>
    <submittedName>
        <fullName evidence="2">Uncharacterized protein</fullName>
    </submittedName>
</protein>